<protein>
    <submittedName>
        <fullName evidence="1">Uncharacterized protein</fullName>
    </submittedName>
</protein>
<gene>
    <name evidence="1" type="ORF">BC793_13232</name>
</gene>
<accession>A0A316EMI9</accession>
<proteinExistence type="predicted"/>
<dbReference type="OrthoDB" id="3464494at2"/>
<dbReference type="EMBL" id="QGGR01000032">
    <property type="protein sequence ID" value="PWK31683.1"/>
    <property type="molecule type" value="Genomic_DNA"/>
</dbReference>
<dbReference type="RefSeq" id="WP_146246700.1">
    <property type="nucleotide sequence ID" value="NZ_BONA01000088.1"/>
</dbReference>
<reference evidence="1 2" key="1">
    <citation type="submission" date="2018-05" db="EMBL/GenBank/DDBJ databases">
        <title>Genomic Encyclopedia of Archaeal and Bacterial Type Strains, Phase II (KMG-II): from individual species to whole genera.</title>
        <authorList>
            <person name="Goeker M."/>
        </authorList>
    </citation>
    <scope>NUCLEOTIDE SEQUENCE [LARGE SCALE GENOMIC DNA]</scope>
    <source>
        <strain evidence="1 2">DSM 45184</strain>
    </source>
</reference>
<comment type="caution">
    <text evidence="1">The sequence shown here is derived from an EMBL/GenBank/DDBJ whole genome shotgun (WGS) entry which is preliminary data.</text>
</comment>
<evidence type="ECO:0000313" key="1">
    <source>
        <dbReference type="EMBL" id="PWK31683.1"/>
    </source>
</evidence>
<dbReference type="AlphaFoldDB" id="A0A316EMI9"/>
<keyword evidence="2" id="KW-1185">Reference proteome</keyword>
<sequence length="111" mass="11896">MRARTSIHSSIIAVAAPARARFTEASRPVALSAGASCQWSAPPLRTTQEALILSGEAVAMYDVCAEALQEALTAHTHWTSTPVEVVVKPFTFSEWARGAAVIALQHRILGR</sequence>
<dbReference type="Proteomes" id="UP000245697">
    <property type="component" value="Unassembled WGS sequence"/>
</dbReference>
<evidence type="ECO:0000313" key="2">
    <source>
        <dbReference type="Proteomes" id="UP000245697"/>
    </source>
</evidence>
<name>A0A316EMI9_9ACTN</name>
<organism evidence="1 2">
    <name type="scientific">Actinoplanes xinjiangensis</name>
    <dbReference type="NCBI Taxonomy" id="512350"/>
    <lineage>
        <taxon>Bacteria</taxon>
        <taxon>Bacillati</taxon>
        <taxon>Actinomycetota</taxon>
        <taxon>Actinomycetes</taxon>
        <taxon>Micromonosporales</taxon>
        <taxon>Micromonosporaceae</taxon>
        <taxon>Actinoplanes</taxon>
    </lineage>
</organism>